<evidence type="ECO:0000313" key="1">
    <source>
        <dbReference type="EMBL" id="AIK68480.1"/>
    </source>
</evidence>
<dbReference type="EMBL" id="KM199771">
    <property type="protein sequence ID" value="AIK68480.1"/>
    <property type="molecule type" value="Genomic_DNA"/>
</dbReference>
<organism evidence="1 2">
    <name type="scientific">Mesorhizobium phage vB_MloP_Lo5R7ANS</name>
    <dbReference type="NCBI Taxonomy" id="1527771"/>
    <lineage>
        <taxon>Viruses</taxon>
        <taxon>Duplodnaviria</taxon>
        <taxon>Heunggongvirae</taxon>
        <taxon>Uroviricota</taxon>
        <taxon>Caudoviricetes</taxon>
        <taxon>Autographivirales</taxon>
        <taxon>Pairvirus</taxon>
        <taxon>Pairvirus Lo5R7ANS</taxon>
    </lineage>
</organism>
<dbReference type="KEGG" id="vg:22109817"/>
<protein>
    <submittedName>
        <fullName evidence="1">Uncharacterized protein</fullName>
    </submittedName>
</protein>
<gene>
    <name evidence="1" type="ORF">Lo5R7ANS_10</name>
</gene>
<proteinExistence type="predicted"/>
<reference evidence="1 2" key="1">
    <citation type="submission" date="2014-07" db="EMBL/GenBank/DDBJ databases">
        <title>Genomic characterization of two T7-like Mesorhizobium loti phages vB_MloP_Lo5R7ANS and vB_MloP_Cp1R7ANS-C2.</title>
        <authorList>
            <person name="Halmillawewa A.P."/>
            <person name="Perry B."/>
            <person name="Gavard R."/>
            <person name="Yost C.K."/>
            <person name="Hynes M.F."/>
        </authorList>
    </citation>
    <scope>NUCLEOTIDE SEQUENCE [LARGE SCALE GENOMIC DNA]</scope>
</reference>
<sequence>MMQQQFEAILVQLTRIANALETNGLGAAPGVSAEVPTNPYASSDVPEGYDTVLGYFSKNMPGAFELMDDPITGTLRDGHWLTHQANRRGLGIIKVPAPEPLIEIGINELNAYPVSLLQERIR</sequence>
<keyword evidence="2" id="KW-1185">Reference proteome</keyword>
<dbReference type="GeneID" id="22109817"/>
<name>A0A076YM45_9CAUD</name>
<dbReference type="RefSeq" id="YP_009100057.1">
    <property type="nucleotide sequence ID" value="NC_025431.1"/>
</dbReference>
<accession>A0A076YM45</accession>
<evidence type="ECO:0000313" key="2">
    <source>
        <dbReference type="Proteomes" id="UP000201609"/>
    </source>
</evidence>
<dbReference type="Proteomes" id="UP000201609">
    <property type="component" value="Segment"/>
</dbReference>